<dbReference type="Proteomes" id="UP000321181">
    <property type="component" value="Unassembled WGS sequence"/>
</dbReference>
<gene>
    <name evidence="1" type="ORF">CAE01nite_05100</name>
</gene>
<dbReference type="EMBL" id="BJYY01000001">
    <property type="protein sequence ID" value="GEO32785.1"/>
    <property type="molecule type" value="Genomic_DNA"/>
</dbReference>
<evidence type="ECO:0000313" key="2">
    <source>
        <dbReference type="Proteomes" id="UP000321181"/>
    </source>
</evidence>
<sequence length="191" mass="19537">MTDGAGVTPAVVLRIGERVPVVAADAWVAPGAVLVGDVRLGSRASVWYGCVLRADGARIEVGDRSNLQDGTIAHADEHGGVVVGADVSVGHRAVLHGCTVGDGSLVGMGAVLLTGSRVGAESLVAAGAVVREGMEIPPRSLVAGVPAVVRRPLSDDELERLRVNALTYLDLTAVHRSAQALPTSGDDRDRA</sequence>
<accession>A0A512D8R4</accession>
<dbReference type="RefSeq" id="WP_146899407.1">
    <property type="nucleotide sequence ID" value="NZ_BAAARM010000001.1"/>
</dbReference>
<dbReference type="InterPro" id="IPR050484">
    <property type="entry name" value="Transf_Hexapept/Carb_Anhydrase"/>
</dbReference>
<keyword evidence="2" id="KW-1185">Reference proteome</keyword>
<dbReference type="PANTHER" id="PTHR13061">
    <property type="entry name" value="DYNACTIN SUBUNIT P25"/>
    <property type="match status" value="1"/>
</dbReference>
<dbReference type="InterPro" id="IPR011004">
    <property type="entry name" value="Trimer_LpxA-like_sf"/>
</dbReference>
<comment type="caution">
    <text evidence="1">The sequence shown here is derived from an EMBL/GenBank/DDBJ whole genome shotgun (WGS) entry which is preliminary data.</text>
</comment>
<organism evidence="1 2">
    <name type="scientific">Cellulomonas aerilata</name>
    <dbReference type="NCBI Taxonomy" id="515326"/>
    <lineage>
        <taxon>Bacteria</taxon>
        <taxon>Bacillati</taxon>
        <taxon>Actinomycetota</taxon>
        <taxon>Actinomycetes</taxon>
        <taxon>Micrococcales</taxon>
        <taxon>Cellulomonadaceae</taxon>
        <taxon>Cellulomonas</taxon>
    </lineage>
</organism>
<dbReference type="PANTHER" id="PTHR13061:SF29">
    <property type="entry name" value="GAMMA CARBONIC ANHYDRASE-LIKE 1, MITOCHONDRIAL-RELATED"/>
    <property type="match status" value="1"/>
</dbReference>
<dbReference type="CDD" id="cd04645">
    <property type="entry name" value="LbH_gamma_CA_like"/>
    <property type="match status" value="1"/>
</dbReference>
<dbReference type="Gene3D" id="2.160.10.10">
    <property type="entry name" value="Hexapeptide repeat proteins"/>
    <property type="match status" value="1"/>
</dbReference>
<dbReference type="OrthoDB" id="9803036at2"/>
<dbReference type="InterPro" id="IPR047324">
    <property type="entry name" value="LbH_gamma_CA-like"/>
</dbReference>
<reference evidence="1 2" key="1">
    <citation type="submission" date="2019-07" db="EMBL/GenBank/DDBJ databases">
        <title>Whole genome shotgun sequence of Cellulomonas aerilata NBRC 106308.</title>
        <authorList>
            <person name="Hosoyama A."/>
            <person name="Uohara A."/>
            <person name="Ohji S."/>
            <person name="Ichikawa N."/>
        </authorList>
    </citation>
    <scope>NUCLEOTIDE SEQUENCE [LARGE SCALE GENOMIC DNA]</scope>
    <source>
        <strain evidence="1 2">NBRC 106308</strain>
    </source>
</reference>
<evidence type="ECO:0000313" key="1">
    <source>
        <dbReference type="EMBL" id="GEO32785.1"/>
    </source>
</evidence>
<protein>
    <submittedName>
        <fullName evidence="1">Gamma carbonic anhydrase family protein</fullName>
    </submittedName>
</protein>
<name>A0A512D8R4_9CELL</name>
<proteinExistence type="predicted"/>
<dbReference type="AlphaFoldDB" id="A0A512D8R4"/>
<dbReference type="SUPFAM" id="SSF51161">
    <property type="entry name" value="Trimeric LpxA-like enzymes"/>
    <property type="match status" value="1"/>
</dbReference>